<feature type="binding site" evidence="11">
    <location>
        <position position="28"/>
    </location>
    <ligand>
        <name>CTP</name>
        <dbReference type="ChEBI" id="CHEBI:37563"/>
    </ligand>
</feature>
<dbReference type="GO" id="GO:0042245">
    <property type="term" value="P:RNA repair"/>
    <property type="evidence" value="ECO:0007669"/>
    <property type="project" value="UniProtKB-KW"/>
</dbReference>
<comment type="similarity">
    <text evidence="11">Belongs to the tRNA nucleotidyltransferase/poly(A) polymerase family. Bacterial CCA-adding enzyme type 3 subfamily.</text>
</comment>
<comment type="caution">
    <text evidence="15">The sequence shown here is derived from an EMBL/GenBank/DDBJ whole genome shotgun (WGS) entry which is preliminary data.</text>
</comment>
<evidence type="ECO:0000259" key="14">
    <source>
        <dbReference type="Pfam" id="PF13735"/>
    </source>
</evidence>
<comment type="subunit">
    <text evidence="11">Homodimer.</text>
</comment>
<feature type="binding site" evidence="11">
    <location>
        <position position="155"/>
    </location>
    <ligand>
        <name>ATP</name>
        <dbReference type="ChEBI" id="CHEBI:30616"/>
    </ligand>
</feature>
<dbReference type="Gene3D" id="3.30.460.10">
    <property type="entry name" value="Beta Polymerase, domain 2"/>
    <property type="match status" value="1"/>
</dbReference>
<feature type="binding site" evidence="11">
    <location>
        <position position="164"/>
    </location>
    <ligand>
        <name>ATP</name>
        <dbReference type="ChEBI" id="CHEBI:30616"/>
    </ligand>
</feature>
<evidence type="ECO:0000256" key="10">
    <source>
        <dbReference type="ARBA" id="ARBA00022884"/>
    </source>
</evidence>
<feature type="binding site" evidence="11">
    <location>
        <position position="158"/>
    </location>
    <ligand>
        <name>CTP</name>
        <dbReference type="ChEBI" id="CHEBI:37563"/>
    </ligand>
</feature>
<dbReference type="InterPro" id="IPR032810">
    <property type="entry name" value="CCA-adding_enz_C"/>
</dbReference>
<comment type="cofactor">
    <cofactor evidence="1 11">
        <name>Mg(2+)</name>
        <dbReference type="ChEBI" id="CHEBI:18420"/>
    </cofactor>
</comment>
<dbReference type="GO" id="GO:0160016">
    <property type="term" value="F:CCACCA tRNA nucleotidyltransferase activity"/>
    <property type="evidence" value="ECO:0007669"/>
    <property type="project" value="RHEA"/>
</dbReference>
<feature type="binding site" evidence="11">
    <location>
        <position position="161"/>
    </location>
    <ligand>
        <name>CTP</name>
        <dbReference type="ChEBI" id="CHEBI:37563"/>
    </ligand>
</feature>
<keyword evidence="6 11" id="KW-0547">Nucleotide-binding</keyword>
<dbReference type="SUPFAM" id="SSF81301">
    <property type="entry name" value="Nucleotidyltransferase"/>
    <property type="match status" value="1"/>
</dbReference>
<dbReference type="RefSeq" id="WP_170132989.1">
    <property type="nucleotide sequence ID" value="NZ_QPJJ01000012.1"/>
</dbReference>
<dbReference type="Pfam" id="PF13735">
    <property type="entry name" value="tRNA_NucTran2_2"/>
    <property type="match status" value="1"/>
</dbReference>
<keyword evidence="8 11" id="KW-0067">ATP-binding</keyword>
<keyword evidence="5 11" id="KW-0479">Metal-binding</keyword>
<dbReference type="GO" id="GO:0000049">
    <property type="term" value="F:tRNA binding"/>
    <property type="evidence" value="ECO:0007669"/>
    <property type="project" value="UniProtKB-UniRule"/>
</dbReference>
<organism evidence="15 16">
    <name type="scientific">Saliterribacillus persicus</name>
    <dbReference type="NCBI Taxonomy" id="930114"/>
    <lineage>
        <taxon>Bacteria</taxon>
        <taxon>Bacillati</taxon>
        <taxon>Bacillota</taxon>
        <taxon>Bacilli</taxon>
        <taxon>Bacillales</taxon>
        <taxon>Bacillaceae</taxon>
        <taxon>Saliterribacillus</taxon>
    </lineage>
</organism>
<feature type="binding site" evidence="11">
    <location>
        <position position="28"/>
    </location>
    <ligand>
        <name>ATP</name>
        <dbReference type="ChEBI" id="CHEBI:30616"/>
    </ligand>
</feature>
<comment type="catalytic activity">
    <reaction evidence="11">
        <text>a tRNA with a 3' CCA end + 2 CTP + ATP = a tRNA with a 3' CCACCA end + 3 diphosphate</text>
        <dbReference type="Rhea" id="RHEA:76235"/>
        <dbReference type="Rhea" id="RHEA-COMP:10468"/>
        <dbReference type="Rhea" id="RHEA-COMP:18655"/>
        <dbReference type="ChEBI" id="CHEBI:30616"/>
        <dbReference type="ChEBI" id="CHEBI:33019"/>
        <dbReference type="ChEBI" id="CHEBI:37563"/>
        <dbReference type="ChEBI" id="CHEBI:83071"/>
        <dbReference type="ChEBI" id="CHEBI:195187"/>
    </reaction>
</comment>
<comment type="catalytic activity">
    <reaction evidence="11">
        <text>a tRNA precursor + 2 CTP + ATP = a tRNA with a 3' CCA end + 3 diphosphate</text>
        <dbReference type="Rhea" id="RHEA:14433"/>
        <dbReference type="Rhea" id="RHEA-COMP:10465"/>
        <dbReference type="Rhea" id="RHEA-COMP:10468"/>
        <dbReference type="ChEBI" id="CHEBI:30616"/>
        <dbReference type="ChEBI" id="CHEBI:33019"/>
        <dbReference type="ChEBI" id="CHEBI:37563"/>
        <dbReference type="ChEBI" id="CHEBI:74896"/>
        <dbReference type="ChEBI" id="CHEBI:83071"/>
        <dbReference type="EC" id="2.7.7.72"/>
    </reaction>
</comment>
<feature type="binding site" evidence="11">
    <location>
        <position position="158"/>
    </location>
    <ligand>
        <name>ATP</name>
        <dbReference type="ChEBI" id="CHEBI:30616"/>
    </ligand>
</feature>
<dbReference type="Proteomes" id="UP000252585">
    <property type="component" value="Unassembled WGS sequence"/>
</dbReference>
<evidence type="ECO:0000256" key="6">
    <source>
        <dbReference type="ARBA" id="ARBA00022741"/>
    </source>
</evidence>
<feature type="binding site" evidence="11">
    <location>
        <position position="112"/>
    </location>
    <ligand>
        <name>CTP</name>
        <dbReference type="ChEBI" id="CHEBI:37563"/>
    </ligand>
</feature>
<evidence type="ECO:0000256" key="7">
    <source>
        <dbReference type="ARBA" id="ARBA00022800"/>
    </source>
</evidence>
<evidence type="ECO:0000259" key="13">
    <source>
        <dbReference type="Pfam" id="PF12627"/>
    </source>
</evidence>
<feature type="binding site" evidence="11">
    <location>
        <position position="43"/>
    </location>
    <ligand>
        <name>Mg(2+)</name>
        <dbReference type="ChEBI" id="CHEBI:18420"/>
    </ligand>
</feature>
<dbReference type="GO" id="GO:0000287">
    <property type="term" value="F:magnesium ion binding"/>
    <property type="evidence" value="ECO:0007669"/>
    <property type="project" value="UniProtKB-UniRule"/>
</dbReference>
<dbReference type="GO" id="GO:0005524">
    <property type="term" value="F:ATP binding"/>
    <property type="evidence" value="ECO:0007669"/>
    <property type="project" value="UniProtKB-UniRule"/>
</dbReference>
<keyword evidence="2 11" id="KW-0808">Transferase</keyword>
<feature type="binding site" evidence="11">
    <location>
        <position position="41"/>
    </location>
    <ligand>
        <name>Mg(2+)</name>
        <dbReference type="ChEBI" id="CHEBI:18420"/>
    </ligand>
</feature>
<evidence type="ECO:0000256" key="4">
    <source>
        <dbReference type="ARBA" id="ARBA00022695"/>
    </source>
</evidence>
<name>A0A368XAE6_9BACI</name>
<dbReference type="HAMAP" id="MF_01263">
    <property type="entry name" value="CCA_bact_type3"/>
    <property type="match status" value="1"/>
</dbReference>
<dbReference type="GO" id="GO:0004810">
    <property type="term" value="F:CCA tRNA nucleotidyltransferase activity"/>
    <property type="evidence" value="ECO:0007669"/>
    <property type="project" value="UniProtKB-UniRule"/>
</dbReference>
<dbReference type="EC" id="2.7.7.72" evidence="11"/>
<dbReference type="CDD" id="cd05398">
    <property type="entry name" value="NT_ClassII-CCAase"/>
    <property type="match status" value="1"/>
</dbReference>
<evidence type="ECO:0000259" key="12">
    <source>
        <dbReference type="Pfam" id="PF01743"/>
    </source>
</evidence>
<feature type="binding site" evidence="11">
    <location>
        <position position="31"/>
    </location>
    <ligand>
        <name>CTP</name>
        <dbReference type="ChEBI" id="CHEBI:37563"/>
    </ligand>
</feature>
<feature type="binding site" evidence="11">
    <location>
        <position position="164"/>
    </location>
    <ligand>
        <name>CTP</name>
        <dbReference type="ChEBI" id="CHEBI:37563"/>
    </ligand>
</feature>
<dbReference type="Pfam" id="PF12627">
    <property type="entry name" value="PolyA_pol_RNAbd"/>
    <property type="match status" value="1"/>
</dbReference>
<feature type="domain" description="Poly A polymerase head" evidence="12">
    <location>
        <begin position="23"/>
        <end position="143"/>
    </location>
</feature>
<evidence type="ECO:0000256" key="9">
    <source>
        <dbReference type="ARBA" id="ARBA00022842"/>
    </source>
</evidence>
<feature type="binding site" evidence="11">
    <location>
        <position position="112"/>
    </location>
    <ligand>
        <name>ATP</name>
        <dbReference type="ChEBI" id="CHEBI:30616"/>
    </ligand>
</feature>
<feature type="binding site" evidence="11">
    <location>
        <position position="155"/>
    </location>
    <ligand>
        <name>CTP</name>
        <dbReference type="ChEBI" id="CHEBI:37563"/>
    </ligand>
</feature>
<evidence type="ECO:0000256" key="1">
    <source>
        <dbReference type="ARBA" id="ARBA00001946"/>
    </source>
</evidence>
<keyword evidence="3 11" id="KW-0819">tRNA processing</keyword>
<dbReference type="SUPFAM" id="SSF81891">
    <property type="entry name" value="Poly A polymerase C-terminal region-like"/>
    <property type="match status" value="1"/>
</dbReference>
<evidence type="ECO:0000256" key="11">
    <source>
        <dbReference type="HAMAP-Rule" id="MF_01263"/>
    </source>
</evidence>
<dbReference type="Gene3D" id="1.10.246.80">
    <property type="match status" value="1"/>
</dbReference>
<comment type="miscellaneous">
    <text evidence="11">A single active site specifically recognizes both ATP and CTP and is responsible for their addition.</text>
</comment>
<dbReference type="PANTHER" id="PTHR46173">
    <property type="entry name" value="CCA TRNA NUCLEOTIDYLTRANSFERASE 1, MITOCHONDRIAL"/>
    <property type="match status" value="1"/>
</dbReference>
<keyword evidence="16" id="KW-1185">Reference proteome</keyword>
<evidence type="ECO:0000256" key="5">
    <source>
        <dbReference type="ARBA" id="ARBA00022723"/>
    </source>
</evidence>
<dbReference type="InterPro" id="IPR002646">
    <property type="entry name" value="PolA_pol_head_dom"/>
</dbReference>
<feature type="binding site" evidence="11">
    <location>
        <position position="31"/>
    </location>
    <ligand>
        <name>ATP</name>
        <dbReference type="ChEBI" id="CHEBI:30616"/>
    </ligand>
</feature>
<dbReference type="GO" id="GO:0001680">
    <property type="term" value="P:tRNA 3'-terminal CCA addition"/>
    <property type="evidence" value="ECO:0007669"/>
    <property type="project" value="UniProtKB-UniRule"/>
</dbReference>
<dbReference type="InterPro" id="IPR050264">
    <property type="entry name" value="Bact_CCA-adding_enz_type3_sf"/>
</dbReference>
<reference evidence="15 16" key="1">
    <citation type="submission" date="2018-07" db="EMBL/GenBank/DDBJ databases">
        <title>Genomic Encyclopedia of Type Strains, Phase IV (KMG-IV): sequencing the most valuable type-strain genomes for metagenomic binning, comparative biology and taxonomic classification.</title>
        <authorList>
            <person name="Goeker M."/>
        </authorList>
    </citation>
    <scope>NUCLEOTIDE SEQUENCE [LARGE SCALE GENOMIC DNA]</scope>
    <source>
        <strain evidence="15 16">DSM 27696</strain>
    </source>
</reference>
<evidence type="ECO:0000313" key="15">
    <source>
        <dbReference type="EMBL" id="RCW64933.1"/>
    </source>
</evidence>
<protein>
    <recommendedName>
        <fullName evidence="11">CCA-adding enzyme</fullName>
        <ecNumber evidence="11">2.7.7.72</ecNumber>
    </recommendedName>
    <alternativeName>
        <fullName evidence="11">CCA tRNA nucleotidyltransferase</fullName>
    </alternativeName>
    <alternativeName>
        <fullName evidence="11">tRNA CCA-pyrophosphorylase</fullName>
    </alternativeName>
    <alternativeName>
        <fullName evidence="11">tRNA adenylyl-/cytidylyl- transferase</fullName>
    </alternativeName>
    <alternativeName>
        <fullName evidence="11">tRNA nucleotidyltransferase</fullName>
    </alternativeName>
    <alternativeName>
        <fullName evidence="11">tRNA-NT</fullName>
    </alternativeName>
</protein>
<evidence type="ECO:0000313" key="16">
    <source>
        <dbReference type="Proteomes" id="UP000252585"/>
    </source>
</evidence>
<feature type="domain" description="CCA-adding enzyme C-terminal" evidence="14">
    <location>
        <begin position="261"/>
        <end position="390"/>
    </location>
</feature>
<keyword evidence="7 11" id="KW-0692">RNA repair</keyword>
<comment type="function">
    <text evidence="11">Catalyzes the addition and repair of the essential 3'-terminal CCA sequence in tRNAs without using a nucleic acid template. Adds these three nucleotides in the order of C, C, and A to the tRNA nucleotide-73, using CTP and ATP as substrates and producing inorganic pyrophosphate. tRNA 3'-terminal CCA addition is required both for tRNA processing and repair. Also involved in tRNA surveillance by mediating tandem CCA addition to generate a CCACCA at the 3' terminus of unstable tRNAs. While stable tRNAs receive only 3'-terminal CCA, unstable tRNAs are marked with CCACCA and rapidly degraded.</text>
</comment>
<evidence type="ECO:0000256" key="8">
    <source>
        <dbReference type="ARBA" id="ARBA00022840"/>
    </source>
</evidence>
<keyword evidence="9 11" id="KW-0460">Magnesium</keyword>
<sequence>MHKQMFHDAFEVLDIINEAGHEAFIVGGAVRDYYLNRQIGDIDIASSATPSEIIKLFKDVIPVGIKHGTVIVRYKKKSYEVTTYRTETGYSDYRHPDKVEFVTDILTDLSRRDFTINAMAMDKHFKIEDPFEGKKDIERRLIRTVRNPFERFEEDPLRMMRGLRFSSQLNFKMDIECTEAIHSLHPAIEYIAVERIAVEWEKMFKGENVQYSLRLLFQTNLVNCLPLIKESKQLKRSLLKHQARLFSMAEIVTTFYLYDSSIHINKWAKEWKLSSKAKRNAIILADLINDVERKEALAWIIYRLPKELISSFCRTGELFVDLPAKNMLKYQKNKLPISNRKELALNGNDIISTFPERKQGKWIDSLLLEIEKKVVLGEIDNTKLAIKEWLLHEKK</sequence>
<accession>A0A368XAE6</accession>
<dbReference type="AlphaFoldDB" id="A0A368XAE6"/>
<gene>
    <name evidence="11" type="primary">cca</name>
    <name evidence="15" type="ORF">DFR57_112111</name>
</gene>
<evidence type="ECO:0000256" key="2">
    <source>
        <dbReference type="ARBA" id="ARBA00022679"/>
    </source>
</evidence>
<dbReference type="PANTHER" id="PTHR46173:SF1">
    <property type="entry name" value="CCA TRNA NUCLEOTIDYLTRANSFERASE 1, MITOCHONDRIAL"/>
    <property type="match status" value="1"/>
</dbReference>
<keyword evidence="4 11" id="KW-0548">Nucleotidyltransferase</keyword>
<feature type="binding site" evidence="11">
    <location>
        <position position="161"/>
    </location>
    <ligand>
        <name>ATP</name>
        <dbReference type="ChEBI" id="CHEBI:30616"/>
    </ligand>
</feature>
<dbReference type="EMBL" id="QPJJ01000012">
    <property type="protein sequence ID" value="RCW64933.1"/>
    <property type="molecule type" value="Genomic_DNA"/>
</dbReference>
<keyword evidence="10 11" id="KW-0694">RNA-binding</keyword>
<dbReference type="Pfam" id="PF01743">
    <property type="entry name" value="PolyA_pol"/>
    <property type="match status" value="1"/>
</dbReference>
<evidence type="ECO:0000256" key="3">
    <source>
        <dbReference type="ARBA" id="ARBA00022694"/>
    </source>
</evidence>
<dbReference type="InterPro" id="IPR032828">
    <property type="entry name" value="PolyA_RNA-bd"/>
</dbReference>
<dbReference type="InterPro" id="IPR023068">
    <property type="entry name" value="CCA-adding_enz_firmicutes"/>
</dbReference>
<dbReference type="Gene3D" id="1.10.3090.10">
    <property type="entry name" value="cca-adding enzyme, domain 2"/>
    <property type="match status" value="1"/>
</dbReference>
<dbReference type="InterPro" id="IPR043519">
    <property type="entry name" value="NT_sf"/>
</dbReference>
<proteinExistence type="inferred from homology"/>
<dbReference type="NCBIfam" id="NF009814">
    <property type="entry name" value="PRK13299.1"/>
    <property type="match status" value="1"/>
</dbReference>
<feature type="domain" description="tRNA nucleotidyltransferase/poly(A) polymerase RNA and SrmB- binding" evidence="13">
    <location>
        <begin position="170"/>
        <end position="227"/>
    </location>
</feature>